<feature type="transmembrane region" description="Helical" evidence="1">
    <location>
        <begin position="75"/>
        <end position="94"/>
    </location>
</feature>
<evidence type="ECO:0000313" key="3">
    <source>
        <dbReference type="Proteomes" id="UP001595758"/>
    </source>
</evidence>
<keyword evidence="1" id="KW-0472">Membrane</keyword>
<dbReference type="EMBL" id="JBHSAB010000002">
    <property type="protein sequence ID" value="MFC3908046.1"/>
    <property type="molecule type" value="Genomic_DNA"/>
</dbReference>
<feature type="transmembrane region" description="Helical" evidence="1">
    <location>
        <begin position="132"/>
        <end position="152"/>
    </location>
</feature>
<name>A0ABV8CCT8_9GAMM</name>
<keyword evidence="1" id="KW-1133">Transmembrane helix</keyword>
<feature type="transmembrane region" description="Helical" evidence="1">
    <location>
        <begin position="21"/>
        <end position="43"/>
    </location>
</feature>
<dbReference type="InterPro" id="IPR052712">
    <property type="entry name" value="Acid_resist_chaperone_HdeD"/>
</dbReference>
<organism evidence="2 3">
    <name type="scientific">Legionella dresdenensis</name>
    <dbReference type="NCBI Taxonomy" id="450200"/>
    <lineage>
        <taxon>Bacteria</taxon>
        <taxon>Pseudomonadati</taxon>
        <taxon>Pseudomonadota</taxon>
        <taxon>Gammaproteobacteria</taxon>
        <taxon>Legionellales</taxon>
        <taxon>Legionellaceae</taxon>
        <taxon>Legionella</taxon>
    </lineage>
</organism>
<dbReference type="PANTHER" id="PTHR34989">
    <property type="entry name" value="PROTEIN HDED"/>
    <property type="match status" value="1"/>
</dbReference>
<evidence type="ECO:0000256" key="1">
    <source>
        <dbReference type="SAM" id="Phobius"/>
    </source>
</evidence>
<reference evidence="3" key="1">
    <citation type="journal article" date="2019" name="Int. J. Syst. Evol. Microbiol.">
        <title>The Global Catalogue of Microorganisms (GCM) 10K type strain sequencing project: providing services to taxonomists for standard genome sequencing and annotation.</title>
        <authorList>
            <consortium name="The Broad Institute Genomics Platform"/>
            <consortium name="The Broad Institute Genome Sequencing Center for Infectious Disease"/>
            <person name="Wu L."/>
            <person name="Ma J."/>
        </authorList>
    </citation>
    <scope>NUCLEOTIDE SEQUENCE [LARGE SCALE GENOMIC DNA]</scope>
    <source>
        <strain evidence="3">CCUG 59858</strain>
    </source>
</reference>
<keyword evidence="3" id="KW-1185">Reference proteome</keyword>
<feature type="transmembrane region" description="Helical" evidence="1">
    <location>
        <begin position="49"/>
        <end position="68"/>
    </location>
</feature>
<dbReference type="RefSeq" id="WP_382340970.1">
    <property type="nucleotide sequence ID" value="NZ_JBHSAB010000002.1"/>
</dbReference>
<proteinExistence type="predicted"/>
<dbReference type="PANTHER" id="PTHR34989:SF1">
    <property type="entry name" value="PROTEIN HDED"/>
    <property type="match status" value="1"/>
</dbReference>
<evidence type="ECO:0000313" key="2">
    <source>
        <dbReference type="EMBL" id="MFC3908046.1"/>
    </source>
</evidence>
<gene>
    <name evidence="2" type="ORF">ACFORL_02995</name>
</gene>
<sequence>MNKPVTINKQIATDIKRGWKWLLALGILFIVLGSLGLGMVVGLTFVSMIFLGALLLIAGGSQIVDAFYSKHWNGVTWHALIAVLYIIGGALVIYDPFLASSLITAMLATVLIIIGVSRLLMAMQLRHTTGWFWLFLAGLVAIALGIMILAHWPLSGLWVIGLFIAIELLVDGWTYIFLALAIRSSNK</sequence>
<protein>
    <submittedName>
        <fullName evidence="2">HdeD family acid-resistance protein</fullName>
    </submittedName>
</protein>
<feature type="transmembrane region" description="Helical" evidence="1">
    <location>
        <begin position="100"/>
        <end position="120"/>
    </location>
</feature>
<feature type="transmembrane region" description="Helical" evidence="1">
    <location>
        <begin position="158"/>
        <end position="182"/>
    </location>
</feature>
<dbReference type="Proteomes" id="UP001595758">
    <property type="component" value="Unassembled WGS sequence"/>
</dbReference>
<accession>A0ABV8CCT8</accession>
<dbReference type="Pfam" id="PF03729">
    <property type="entry name" value="DUF308"/>
    <property type="match status" value="1"/>
</dbReference>
<keyword evidence="1" id="KW-0812">Transmembrane</keyword>
<comment type="caution">
    <text evidence="2">The sequence shown here is derived from an EMBL/GenBank/DDBJ whole genome shotgun (WGS) entry which is preliminary data.</text>
</comment>
<dbReference type="InterPro" id="IPR005325">
    <property type="entry name" value="DUF308_memb"/>
</dbReference>